<reference evidence="3 4" key="1">
    <citation type="submission" date="2019-09" db="EMBL/GenBank/DDBJ databases">
        <title>Characterization of the phylogenetic diversity of two novel species belonging to the genus Bifidobacterium: Bifidobacterium cebidarum sp. nov. and Bifidobacterium leontopitheci sp. nov.</title>
        <authorList>
            <person name="Lugli G.A."/>
            <person name="Duranti S."/>
            <person name="Milani C."/>
            <person name="Turroni F."/>
            <person name="Ventura M."/>
        </authorList>
    </citation>
    <scope>NUCLEOTIDE SEQUENCE [LARGE SCALE GENOMIC DNA]</scope>
    <source>
        <strain evidence="3 4">LMG 31471</strain>
    </source>
</reference>
<proteinExistence type="predicted"/>
<feature type="region of interest" description="Disordered" evidence="1">
    <location>
        <begin position="1"/>
        <end position="48"/>
    </location>
</feature>
<feature type="region of interest" description="Disordered" evidence="1">
    <location>
        <begin position="83"/>
        <end position="113"/>
    </location>
</feature>
<dbReference type="RefSeq" id="WP_319792556.1">
    <property type="nucleotide sequence ID" value="NZ_WBVT01000032.1"/>
</dbReference>
<evidence type="ECO:0000313" key="3">
    <source>
        <dbReference type="EMBL" id="KAB7789787.1"/>
    </source>
</evidence>
<keyword evidence="2" id="KW-0812">Transmembrane</keyword>
<feature type="compositionally biased region" description="Low complexity" evidence="1">
    <location>
        <begin position="83"/>
        <end position="96"/>
    </location>
</feature>
<dbReference type="Proteomes" id="UP000441772">
    <property type="component" value="Unassembled WGS sequence"/>
</dbReference>
<sequence length="620" mass="67213">IGGGGPAAPSASAVPGGPAAPSNPAAPANGKPNNPNKPGKKPLTPQQRKRRRIITIIIAAVVVVALIAGGVAGYFIWKNHQNAAAKTTATSKTTTAKPKKKTTSAPKETTEEPVKKAVSEVTMTDFTCDNNTADDWHWSGGAMVTDAIACASGANSEPTGIRGSDDDSSSSSSSDDDSDSGKYAFGVWTPELDASTEIDVNMLESGEKVYSEPVVAATYGDEPAVFVIYAVKTKAVGTTPETVHLFAHEVNVKNGKISKRIDLRTEEDNLINQQQDYKFEVLSQSNDRVAVMKTWQTETKAKLNGRDYESTQTVDHMQVMGLRRGAPKAETLQTFQDKTHIDKDSSGYQSLNKDDVEVKSYTVYDTYLVKDTSYHLYAVDSNKEVAAFPRNYCKTSDKDTDCYVRGFWRMGGGKYVLQPDYGYTRPIVLDASTGKLSTVESLLKVSLGDFGSFSDVDQFSDGSMYFQWNESDDSKRAFILSPDLKASEVLNGGQWARLLLDAEGFKGINYLTKQIYAKTTDEQIAVDENGKTVGDYTDLPDDDDNSRCDHTAMKWMMWHVDTSDYRDETVVTRGQEPGDPAPDETDDSGDSDGSQSSDSGSSSADDSDDSDSSDTSGSSD</sequence>
<gene>
    <name evidence="3" type="ORF">F7D09_1732</name>
</gene>
<feature type="compositionally biased region" description="Low complexity" evidence="1">
    <location>
        <begin position="591"/>
        <end position="604"/>
    </location>
</feature>
<keyword evidence="2" id="KW-0472">Membrane</keyword>
<organism evidence="3 4">
    <name type="scientific">Bifidobacterium leontopitheci</name>
    <dbReference type="NCBI Taxonomy" id="2650774"/>
    <lineage>
        <taxon>Bacteria</taxon>
        <taxon>Bacillati</taxon>
        <taxon>Actinomycetota</taxon>
        <taxon>Actinomycetes</taxon>
        <taxon>Bifidobacteriales</taxon>
        <taxon>Bifidobacteriaceae</taxon>
        <taxon>Bifidobacterium</taxon>
    </lineage>
</organism>
<feature type="non-terminal residue" evidence="3">
    <location>
        <position position="1"/>
    </location>
</feature>
<accession>A0A6I1GK89</accession>
<keyword evidence="2" id="KW-1133">Transmembrane helix</keyword>
<evidence type="ECO:0000313" key="4">
    <source>
        <dbReference type="Proteomes" id="UP000441772"/>
    </source>
</evidence>
<feature type="compositionally biased region" description="Acidic residues" evidence="1">
    <location>
        <begin position="581"/>
        <end position="590"/>
    </location>
</feature>
<dbReference type="EMBL" id="WBVT01000032">
    <property type="protein sequence ID" value="KAB7789787.1"/>
    <property type="molecule type" value="Genomic_DNA"/>
</dbReference>
<feature type="region of interest" description="Disordered" evidence="1">
    <location>
        <begin position="155"/>
        <end position="182"/>
    </location>
</feature>
<comment type="caution">
    <text evidence="3">The sequence shown here is derived from an EMBL/GenBank/DDBJ whole genome shotgun (WGS) entry which is preliminary data.</text>
</comment>
<dbReference type="AlphaFoldDB" id="A0A6I1GK89"/>
<protein>
    <submittedName>
        <fullName evidence="3">Uncharacterized protein</fullName>
    </submittedName>
</protein>
<feature type="compositionally biased region" description="Low complexity" evidence="1">
    <location>
        <begin position="7"/>
        <end position="37"/>
    </location>
</feature>
<name>A0A6I1GK89_9BIFI</name>
<feature type="region of interest" description="Disordered" evidence="1">
    <location>
        <begin position="571"/>
        <end position="620"/>
    </location>
</feature>
<feature type="transmembrane region" description="Helical" evidence="2">
    <location>
        <begin position="53"/>
        <end position="77"/>
    </location>
</feature>
<evidence type="ECO:0000256" key="2">
    <source>
        <dbReference type="SAM" id="Phobius"/>
    </source>
</evidence>
<evidence type="ECO:0000256" key="1">
    <source>
        <dbReference type="SAM" id="MobiDB-lite"/>
    </source>
</evidence>
<keyword evidence="4" id="KW-1185">Reference proteome</keyword>